<evidence type="ECO:0000313" key="1">
    <source>
        <dbReference type="EnsemblPlants" id="Kaladp0101s0218.1.v1.1.CDS.1"/>
    </source>
</evidence>
<keyword evidence="2" id="KW-1185">Reference proteome</keyword>
<dbReference type="EnsemblPlants" id="Kaladp0101s0218.1.v1.1">
    <property type="protein sequence ID" value="Kaladp0101s0218.1.v1.1.CDS.1"/>
    <property type="gene ID" value="Kaladp0101s0218.v1.1"/>
</dbReference>
<protein>
    <submittedName>
        <fullName evidence="1">Uncharacterized protein</fullName>
    </submittedName>
</protein>
<accession>A0A7N0V4A7</accession>
<evidence type="ECO:0000313" key="2">
    <source>
        <dbReference type="Proteomes" id="UP000594263"/>
    </source>
</evidence>
<reference evidence="1" key="1">
    <citation type="submission" date="2021-01" db="UniProtKB">
        <authorList>
            <consortium name="EnsemblPlants"/>
        </authorList>
    </citation>
    <scope>IDENTIFICATION</scope>
</reference>
<organism evidence="1 2">
    <name type="scientific">Kalanchoe fedtschenkoi</name>
    <name type="common">Lavender scallops</name>
    <name type="synonym">South American air plant</name>
    <dbReference type="NCBI Taxonomy" id="63787"/>
    <lineage>
        <taxon>Eukaryota</taxon>
        <taxon>Viridiplantae</taxon>
        <taxon>Streptophyta</taxon>
        <taxon>Embryophyta</taxon>
        <taxon>Tracheophyta</taxon>
        <taxon>Spermatophyta</taxon>
        <taxon>Magnoliopsida</taxon>
        <taxon>eudicotyledons</taxon>
        <taxon>Gunneridae</taxon>
        <taxon>Pentapetalae</taxon>
        <taxon>Saxifragales</taxon>
        <taxon>Crassulaceae</taxon>
        <taxon>Kalanchoe</taxon>
    </lineage>
</organism>
<proteinExistence type="predicted"/>
<dbReference type="Proteomes" id="UP000594263">
    <property type="component" value="Unplaced"/>
</dbReference>
<dbReference type="AlphaFoldDB" id="A0A7N0V4A7"/>
<name>A0A7N0V4A7_KALFE</name>
<sequence length="54" mass="5795">MVLALTLRSFADHFLSFEVAESLSQMISDSDRLAALASSLAEATMRGRSCNVAC</sequence>
<dbReference type="Gramene" id="Kaladp0101s0218.1.v1.1">
    <property type="protein sequence ID" value="Kaladp0101s0218.1.v1.1.CDS.1"/>
    <property type="gene ID" value="Kaladp0101s0218.v1.1"/>
</dbReference>